<dbReference type="AlphaFoldDB" id="A0A6P7TVH4"/>
<proteinExistence type="predicted"/>
<gene>
    <name evidence="2" type="primary">LOC115230293</name>
</gene>
<sequence length="366" mass="42871">MADSGNYEKILFIHSADGEDWSKYLQEMLLTEYKISSDNTQYKDICDTHFNNYLIKVLIFTPLMEEEDKVSATLKNDTLSLYVLLHCSVDIEQSVCQYKKMNIVYTKEIDQVETTVRNVLENIIELHESYFDHYEEIDEKKLPFRFFPNTFYPGQNTLFIGFNEQKDTTYSIKISECPDSIPVFQCAENIGSCTLPQCKPGHKTVQLFDDKRPEEQVFASNILIITTESLVNDIFEYYRSCKSPNINYRGFTKSKNIFKGLHNFYQGLLSDIVKDSLNVSETEDDKAPPLPERKQRIYMRPPQNPEPHSRKRAEMRQNIDYRGIPEIRARNSRNFNYQKLINRQKISSYLDNIVPPILPDRINGRP</sequence>
<protein>
    <submittedName>
        <fullName evidence="2">Uncharacterized protein LOC115230293 isoform X1</fullName>
    </submittedName>
</protein>
<dbReference type="RefSeq" id="XP_029656354.1">
    <property type="nucleotide sequence ID" value="XM_029800494.2"/>
</dbReference>
<keyword evidence="1" id="KW-1185">Reference proteome</keyword>
<organism evidence="1 2">
    <name type="scientific">Octopus sinensis</name>
    <name type="common">East Asian common octopus</name>
    <dbReference type="NCBI Taxonomy" id="2607531"/>
    <lineage>
        <taxon>Eukaryota</taxon>
        <taxon>Metazoa</taxon>
        <taxon>Spiralia</taxon>
        <taxon>Lophotrochozoa</taxon>
        <taxon>Mollusca</taxon>
        <taxon>Cephalopoda</taxon>
        <taxon>Coleoidea</taxon>
        <taxon>Octopodiformes</taxon>
        <taxon>Octopoda</taxon>
        <taxon>Incirrata</taxon>
        <taxon>Octopodidae</taxon>
        <taxon>Octopus</taxon>
    </lineage>
</organism>
<dbReference type="KEGG" id="osn:115230293"/>
<evidence type="ECO:0000313" key="2">
    <source>
        <dbReference type="RefSeq" id="XP_029656354.1"/>
    </source>
</evidence>
<dbReference type="Proteomes" id="UP000515154">
    <property type="component" value="Unplaced"/>
</dbReference>
<accession>A0A6P7TVH4</accession>
<reference evidence="2" key="1">
    <citation type="submission" date="2025-08" db="UniProtKB">
        <authorList>
            <consortium name="RefSeq"/>
        </authorList>
    </citation>
    <scope>IDENTIFICATION</scope>
</reference>
<evidence type="ECO:0000313" key="1">
    <source>
        <dbReference type="Proteomes" id="UP000515154"/>
    </source>
</evidence>
<name>A0A6P7TVH4_9MOLL</name>